<reference evidence="3" key="2">
    <citation type="submission" date="2015-10" db="EMBL/GenBank/DDBJ databases">
        <title>Improved Draft Genome Sequence of Clostridium pasteurianum Strain ATCC 6013 (DSM 525) Using a Hybrid Next-Generation Sequencing Approach.</title>
        <authorList>
            <person name="Pyne M.E."/>
            <person name="Utturkar S.M."/>
            <person name="Brown S.D."/>
            <person name="Moo-Young M."/>
            <person name="Chung D.A."/>
            <person name="Chou P.C."/>
        </authorList>
    </citation>
    <scope>NUCLEOTIDE SEQUENCE</scope>
    <source>
        <strain evidence="3">ATCC 6013</strain>
    </source>
</reference>
<protein>
    <submittedName>
        <fullName evidence="2">Uncharacterized protein</fullName>
    </submittedName>
</protein>
<dbReference type="RefSeq" id="WP_003442935.1">
    <property type="nucleotide sequence ID" value="NZ_ANZB01000003.1"/>
</dbReference>
<accession>A0A0H3JAU4</accession>
<dbReference type="Proteomes" id="UP000028042">
    <property type="component" value="Unassembled WGS sequence"/>
</dbReference>
<dbReference type="eggNOG" id="ENOG50324IZ">
    <property type="taxonomic scope" value="Bacteria"/>
</dbReference>
<evidence type="ECO:0000313" key="3">
    <source>
        <dbReference type="EMBL" id="KRU11139.1"/>
    </source>
</evidence>
<dbReference type="PATRIC" id="fig|1262449.3.peg.1245"/>
<sequence>MSKKEKTATNNQWTSTPEASSKKENYSHKKEKTATDNQWTSTIKNNIYEE</sequence>
<dbReference type="EMBL" id="CP009268">
    <property type="protein sequence ID" value="AJA52853.1"/>
    <property type="molecule type" value="Genomic_DNA"/>
</dbReference>
<dbReference type="KEGG" id="cpat:CLPA_c27980"/>
<feature type="compositionally biased region" description="Polar residues" evidence="1">
    <location>
        <begin position="8"/>
        <end position="19"/>
    </location>
</feature>
<evidence type="ECO:0000313" key="4">
    <source>
        <dbReference type="Proteomes" id="UP000028042"/>
    </source>
</evidence>
<reference evidence="2 5" key="1">
    <citation type="journal article" date="2015" name="Genome Announc.">
        <title>Complete Genome Sequence of the Nitrogen-Fixing and Solvent-Producing Clostridium pasteurianum DSM 525.</title>
        <authorList>
            <person name="Poehlein A."/>
            <person name="Grosse-Honebrink A."/>
            <person name="Zhang Y."/>
            <person name="Minton N.P."/>
            <person name="Daniel R."/>
        </authorList>
    </citation>
    <scope>NUCLEOTIDE SEQUENCE [LARGE SCALE GENOMIC DNA]</scope>
    <source>
        <strain evidence="2">DSM 525</strain>
        <strain evidence="5">DSM 525 / ATCC 6013</strain>
    </source>
</reference>
<keyword evidence="5" id="KW-1185">Reference proteome</keyword>
<dbReference type="GeneID" id="93076272"/>
<dbReference type="KEGG" id="cpae:CPAST_c27980"/>
<organism evidence="2 5">
    <name type="scientific">Clostridium pasteurianum DSM 525 = ATCC 6013</name>
    <dbReference type="NCBI Taxonomy" id="1262449"/>
    <lineage>
        <taxon>Bacteria</taxon>
        <taxon>Bacillati</taxon>
        <taxon>Bacillota</taxon>
        <taxon>Clostridia</taxon>
        <taxon>Eubacteriales</taxon>
        <taxon>Clostridiaceae</taxon>
        <taxon>Clostridium</taxon>
    </lineage>
</organism>
<dbReference type="EMBL" id="JPGY02000001">
    <property type="protein sequence ID" value="KRU11139.1"/>
    <property type="molecule type" value="Genomic_DNA"/>
</dbReference>
<feature type="compositionally biased region" description="Basic and acidic residues" evidence="1">
    <location>
        <begin position="20"/>
        <end position="34"/>
    </location>
</feature>
<dbReference type="Proteomes" id="UP000030905">
    <property type="component" value="Chromosome"/>
</dbReference>
<name>A0A0H3JAU4_CLOPA</name>
<evidence type="ECO:0000256" key="1">
    <source>
        <dbReference type="SAM" id="MobiDB-lite"/>
    </source>
</evidence>
<reference evidence="3 4" key="3">
    <citation type="journal article" name="Genome Announc.">
        <title>Improved Draft Genome Sequence of Clostridium pasteurianum Strain ATCC 6013 (DSM 525) Using a Hybrid Next-Generation Sequencing Approach.</title>
        <authorList>
            <person name="Pyne M.E."/>
            <person name="Utturkar S."/>
            <person name="Brown S.D."/>
            <person name="Moo-Young M."/>
            <person name="Chung D.A."/>
            <person name="Chou C.P."/>
        </authorList>
    </citation>
    <scope>NUCLEOTIDE SEQUENCE [LARGE SCALE GENOMIC DNA]</scope>
    <source>
        <strain evidence="3 4">ATCC 6013</strain>
    </source>
</reference>
<feature type="compositionally biased region" description="Polar residues" evidence="1">
    <location>
        <begin position="35"/>
        <end position="50"/>
    </location>
</feature>
<gene>
    <name evidence="2" type="ORF">CLPA_c27980</name>
    <name evidence="3" type="ORF">CP6013_00386</name>
</gene>
<evidence type="ECO:0000313" key="5">
    <source>
        <dbReference type="Proteomes" id="UP000030905"/>
    </source>
</evidence>
<feature type="region of interest" description="Disordered" evidence="1">
    <location>
        <begin position="1"/>
        <end position="50"/>
    </location>
</feature>
<evidence type="ECO:0000313" key="2">
    <source>
        <dbReference type="EMBL" id="AJA52853.1"/>
    </source>
</evidence>
<dbReference type="AlphaFoldDB" id="A0A0H3JAU4"/>
<proteinExistence type="predicted"/>